<dbReference type="InterPro" id="IPR051409">
    <property type="entry name" value="Atypical_kinase_ADCK"/>
</dbReference>
<dbReference type="AlphaFoldDB" id="A0A1G8DW94"/>
<keyword evidence="6" id="KW-0830">Ubiquinone</keyword>
<dbReference type="SUPFAM" id="SSF56112">
    <property type="entry name" value="Protein kinase-like (PK-like)"/>
    <property type="match status" value="1"/>
</dbReference>
<feature type="domain" description="ABC1 atypical kinase-like" evidence="5">
    <location>
        <begin position="98"/>
        <end position="316"/>
    </location>
</feature>
<dbReference type="InterPro" id="IPR011009">
    <property type="entry name" value="Kinase-like_dom_sf"/>
</dbReference>
<keyword evidence="4" id="KW-0067">ATP-binding</keyword>
<organism evidence="6 7">
    <name type="scientific">Rhodococcus triatomae</name>
    <dbReference type="NCBI Taxonomy" id="300028"/>
    <lineage>
        <taxon>Bacteria</taxon>
        <taxon>Bacillati</taxon>
        <taxon>Actinomycetota</taxon>
        <taxon>Actinomycetes</taxon>
        <taxon>Mycobacteriales</taxon>
        <taxon>Nocardiaceae</taxon>
        <taxon>Rhodococcus</taxon>
    </lineage>
</organism>
<evidence type="ECO:0000256" key="2">
    <source>
        <dbReference type="ARBA" id="ARBA00022679"/>
    </source>
</evidence>
<keyword evidence="7" id="KW-1185">Reference proteome</keyword>
<accession>A0A1G8DW94</accession>
<dbReference type="OrthoDB" id="9795390at2"/>
<dbReference type="InterPro" id="IPR004147">
    <property type="entry name" value="ABC1_dom"/>
</dbReference>
<dbReference type="GO" id="GO:0016301">
    <property type="term" value="F:kinase activity"/>
    <property type="evidence" value="ECO:0007669"/>
    <property type="project" value="UniProtKB-KW"/>
</dbReference>
<dbReference type="PANTHER" id="PTHR43851">
    <property type="match status" value="1"/>
</dbReference>
<dbReference type="CDD" id="cd13970">
    <property type="entry name" value="ABC1_ADCK3"/>
    <property type="match status" value="1"/>
</dbReference>
<dbReference type="PANTHER" id="PTHR43851:SF3">
    <property type="entry name" value="COENZYME Q8"/>
    <property type="match status" value="1"/>
</dbReference>
<evidence type="ECO:0000313" key="7">
    <source>
        <dbReference type="Proteomes" id="UP000183263"/>
    </source>
</evidence>
<gene>
    <name evidence="6" type="ORF">SAMN05444695_102425</name>
</gene>
<evidence type="ECO:0000256" key="3">
    <source>
        <dbReference type="ARBA" id="ARBA00022741"/>
    </source>
</evidence>
<proteinExistence type="inferred from homology"/>
<evidence type="ECO:0000256" key="4">
    <source>
        <dbReference type="ARBA" id="ARBA00022840"/>
    </source>
</evidence>
<keyword evidence="2" id="KW-0808">Transferase</keyword>
<dbReference type="Pfam" id="PF03109">
    <property type="entry name" value="ABC1"/>
    <property type="match status" value="1"/>
</dbReference>
<protein>
    <submittedName>
        <fullName evidence="6">Predicted unusual protein kinase regulating ubiquinone biosynthesis, AarF/ABC1/UbiB family</fullName>
    </submittedName>
</protein>
<dbReference type="EMBL" id="FNDN01000002">
    <property type="protein sequence ID" value="SDH61848.1"/>
    <property type="molecule type" value="Genomic_DNA"/>
</dbReference>
<evidence type="ECO:0000256" key="1">
    <source>
        <dbReference type="ARBA" id="ARBA00009670"/>
    </source>
</evidence>
<dbReference type="Proteomes" id="UP000183263">
    <property type="component" value="Unassembled WGS sequence"/>
</dbReference>
<keyword evidence="3" id="KW-0547">Nucleotide-binding</keyword>
<sequence length="458" mass="51240">MGARVPKGRFARGARVGGLVAGQVTRGMATKLSVLGRTEEVRRRLTERSTMVAAQQLVTVLGEMKGAAMKLGQMLSAVDLDLVPEAHRDLFRGKLVELCDRAPTVAFAQMRTVIETDLGPMARVFAEFDETPIAAASIGQVYRARLHDGRRVAVKVKYPGVDEAVAADMRNLMFFSRFLKNVLPSAADQSVIGEIVENLGRELDYEREAATQHRVSSRFRGHPFIIVPGIVAEFCGRHVLVTELFDGEQFDRMRELPGADRDRIGELIYRFYISALFADNEYCGDPHRGNILLGRDGTLGFVDFGLFNRIDPVDVELERSVIRAAGEGRAQDIFDMWVRRGIVDPDAGVSPSDCMDYVLAVEGWHLVDEPMTITTEMSTSALFLAVDPRMAQHQEMRHQLLPPEHVFSRRTVLFTLGVLGQLEATANWHTLASEWLYHEPPATEMGREIERWKNSQIC</sequence>
<evidence type="ECO:0000259" key="5">
    <source>
        <dbReference type="Pfam" id="PF03109"/>
    </source>
</evidence>
<dbReference type="InterPro" id="IPR034646">
    <property type="entry name" value="ADCK3_dom"/>
</dbReference>
<comment type="similarity">
    <text evidence="1">Belongs to the protein kinase superfamily. ADCK protein kinase family.</text>
</comment>
<reference evidence="6 7" key="1">
    <citation type="submission" date="2016-10" db="EMBL/GenBank/DDBJ databases">
        <authorList>
            <person name="de Groot N.N."/>
        </authorList>
    </citation>
    <scope>NUCLEOTIDE SEQUENCE [LARGE SCALE GENOMIC DNA]</scope>
    <source>
        <strain evidence="6 7">DSM 44892</strain>
    </source>
</reference>
<evidence type="ECO:0000313" key="6">
    <source>
        <dbReference type="EMBL" id="SDH61848.1"/>
    </source>
</evidence>
<dbReference type="GO" id="GO:0005524">
    <property type="term" value="F:ATP binding"/>
    <property type="evidence" value="ECO:0007669"/>
    <property type="project" value="UniProtKB-KW"/>
</dbReference>
<keyword evidence="6" id="KW-0418">Kinase</keyword>
<dbReference type="RefSeq" id="WP_072739255.1">
    <property type="nucleotide sequence ID" value="NZ_CP048813.1"/>
</dbReference>
<name>A0A1G8DW94_9NOCA</name>